<evidence type="ECO:0000313" key="1">
    <source>
        <dbReference type="EMBL" id="KAJ6952987.1"/>
    </source>
</evidence>
<reference evidence="1" key="1">
    <citation type="journal article" date="2023" name="Mol. Ecol. Resour.">
        <title>Chromosome-level genome assembly of a triploid poplar Populus alba 'Berolinensis'.</title>
        <authorList>
            <person name="Chen S."/>
            <person name="Yu Y."/>
            <person name="Wang X."/>
            <person name="Wang S."/>
            <person name="Zhang T."/>
            <person name="Zhou Y."/>
            <person name="He R."/>
            <person name="Meng N."/>
            <person name="Wang Y."/>
            <person name="Liu W."/>
            <person name="Liu Z."/>
            <person name="Liu J."/>
            <person name="Guo Q."/>
            <person name="Huang H."/>
            <person name="Sederoff R.R."/>
            <person name="Wang G."/>
            <person name="Qu G."/>
            <person name="Chen S."/>
        </authorList>
    </citation>
    <scope>NUCLEOTIDE SEQUENCE</scope>
    <source>
        <strain evidence="1">SC-2020</strain>
    </source>
</reference>
<dbReference type="AlphaFoldDB" id="A0AAD6L9T3"/>
<name>A0AAD6L9T3_9ROSI</name>
<gene>
    <name evidence="1" type="ORF">NC653_041964</name>
</gene>
<comment type="caution">
    <text evidence="1">The sequence shown here is derived from an EMBL/GenBank/DDBJ whole genome shotgun (WGS) entry which is preliminary data.</text>
</comment>
<protein>
    <submittedName>
        <fullName evidence="1">Uncharacterized protein</fullName>
    </submittedName>
</protein>
<dbReference type="Proteomes" id="UP001164929">
    <property type="component" value="Chromosome 19"/>
</dbReference>
<accession>A0AAD6L9T3</accession>
<dbReference type="EMBL" id="JAQIZT010000019">
    <property type="protein sequence ID" value="KAJ6952987.1"/>
    <property type="molecule type" value="Genomic_DNA"/>
</dbReference>
<proteinExistence type="predicted"/>
<organism evidence="1 2">
    <name type="scientific">Populus alba x Populus x berolinensis</name>
    <dbReference type="NCBI Taxonomy" id="444605"/>
    <lineage>
        <taxon>Eukaryota</taxon>
        <taxon>Viridiplantae</taxon>
        <taxon>Streptophyta</taxon>
        <taxon>Embryophyta</taxon>
        <taxon>Tracheophyta</taxon>
        <taxon>Spermatophyta</taxon>
        <taxon>Magnoliopsida</taxon>
        <taxon>eudicotyledons</taxon>
        <taxon>Gunneridae</taxon>
        <taxon>Pentapetalae</taxon>
        <taxon>rosids</taxon>
        <taxon>fabids</taxon>
        <taxon>Malpighiales</taxon>
        <taxon>Salicaceae</taxon>
        <taxon>Saliceae</taxon>
        <taxon>Populus</taxon>
    </lineage>
</organism>
<keyword evidence="2" id="KW-1185">Reference proteome</keyword>
<evidence type="ECO:0000313" key="2">
    <source>
        <dbReference type="Proteomes" id="UP001164929"/>
    </source>
</evidence>
<sequence>MKQYTHISWQKHFSNYLVLSWQASQLKLRCGSRTWLVPQKKSLCMAIKWPTLLQLALGNLM</sequence>